<evidence type="ECO:0000313" key="1">
    <source>
        <dbReference type="EMBL" id="EEG30667.1"/>
    </source>
</evidence>
<gene>
    <name evidence="1" type="ORF">CLOSTMETH_01736</name>
</gene>
<protein>
    <recommendedName>
        <fullName evidence="3">Phage head-tail adaptor</fullName>
    </recommendedName>
</protein>
<evidence type="ECO:0000313" key="2">
    <source>
        <dbReference type="Proteomes" id="UP000003340"/>
    </source>
</evidence>
<dbReference type="STRING" id="537013.CLOSTMETH_01736"/>
<organism evidence="1 2">
    <name type="scientific">[Clostridium] methylpentosum DSM 5476</name>
    <dbReference type="NCBI Taxonomy" id="537013"/>
    <lineage>
        <taxon>Bacteria</taxon>
        <taxon>Bacillati</taxon>
        <taxon>Bacillota</taxon>
        <taxon>Clostridia</taxon>
        <taxon>Eubacteriales</taxon>
        <taxon>Oscillospiraceae</taxon>
        <taxon>Oscillospiraceae incertae sedis</taxon>
    </lineage>
</organism>
<reference evidence="1 2" key="2">
    <citation type="submission" date="2009-02" db="EMBL/GenBank/DDBJ databases">
        <title>Draft genome sequence of Clostridium methylpentosum (DSM 5476).</title>
        <authorList>
            <person name="Sudarsanam P."/>
            <person name="Ley R."/>
            <person name="Guruge J."/>
            <person name="Turnbaugh P.J."/>
            <person name="Mahowald M."/>
            <person name="Liep D."/>
            <person name="Gordon J."/>
        </authorList>
    </citation>
    <scope>NUCLEOTIDE SEQUENCE [LARGE SCALE GENOMIC DNA]</scope>
    <source>
        <strain evidence="1 2">DSM 5476</strain>
    </source>
</reference>
<dbReference type="Proteomes" id="UP000003340">
    <property type="component" value="Unassembled WGS sequence"/>
</dbReference>
<proteinExistence type="predicted"/>
<dbReference type="AlphaFoldDB" id="C0ED15"/>
<dbReference type="EMBL" id="ACEC01000058">
    <property type="protein sequence ID" value="EEG30667.1"/>
    <property type="molecule type" value="Genomic_DNA"/>
</dbReference>
<comment type="caution">
    <text evidence="1">The sequence shown here is derived from an EMBL/GenBank/DDBJ whole genome shotgun (WGS) entry which is preliminary data.</text>
</comment>
<sequence>MHHFHRPGQALICFQILRPLNVVTERGRIRQRGDQIVEHICAVLAQADPKQKEQWKQQGHPISHVIVQKLRGVTAQTGDILLYRNQKFEVQGCQNPGELNHYMLYYCMERLDKNG</sequence>
<keyword evidence="2" id="KW-1185">Reference proteome</keyword>
<dbReference type="HOGENOM" id="CLU_2104745_0_0_9"/>
<evidence type="ECO:0008006" key="3">
    <source>
        <dbReference type="Google" id="ProtNLM"/>
    </source>
</evidence>
<name>C0ED15_9FIRM</name>
<reference evidence="1 2" key="1">
    <citation type="submission" date="2009-01" db="EMBL/GenBank/DDBJ databases">
        <authorList>
            <person name="Fulton L."/>
            <person name="Clifton S."/>
            <person name="Fulton B."/>
            <person name="Xu J."/>
            <person name="Minx P."/>
            <person name="Pepin K.H."/>
            <person name="Johnson M."/>
            <person name="Bhonagiri V."/>
            <person name="Nash W.E."/>
            <person name="Mardis E.R."/>
            <person name="Wilson R.K."/>
        </authorList>
    </citation>
    <scope>NUCLEOTIDE SEQUENCE [LARGE SCALE GENOMIC DNA]</scope>
    <source>
        <strain evidence="1 2">DSM 5476</strain>
    </source>
</reference>
<accession>C0ED15</accession>